<protein>
    <submittedName>
        <fullName evidence="3">Uncharacterized protein DUF3450</fullName>
    </submittedName>
</protein>
<keyword evidence="2" id="KW-0732">Signal</keyword>
<dbReference type="Pfam" id="PF11932">
    <property type="entry name" value="DUF3450"/>
    <property type="match status" value="1"/>
</dbReference>
<feature type="signal peptide" evidence="2">
    <location>
        <begin position="1"/>
        <end position="33"/>
    </location>
</feature>
<organism evidence="3 4">
    <name type="scientific">Sinimarinibacterium flocculans</name>
    <dbReference type="NCBI Taxonomy" id="985250"/>
    <lineage>
        <taxon>Bacteria</taxon>
        <taxon>Pseudomonadati</taxon>
        <taxon>Pseudomonadota</taxon>
        <taxon>Gammaproteobacteria</taxon>
        <taxon>Nevskiales</taxon>
        <taxon>Nevskiaceae</taxon>
        <taxon>Sinimarinibacterium</taxon>
    </lineage>
</organism>
<dbReference type="EMBL" id="QICN01000009">
    <property type="protein sequence ID" value="PXV65827.1"/>
    <property type="molecule type" value="Genomic_DNA"/>
</dbReference>
<comment type="caution">
    <text evidence="3">The sequence shown here is derived from an EMBL/GenBank/DDBJ whole genome shotgun (WGS) entry which is preliminary data.</text>
</comment>
<evidence type="ECO:0000256" key="2">
    <source>
        <dbReference type="SAM" id="SignalP"/>
    </source>
</evidence>
<feature type="non-terminal residue" evidence="3">
    <location>
        <position position="114"/>
    </location>
</feature>
<dbReference type="Proteomes" id="UP000248330">
    <property type="component" value="Unassembled WGS sequence"/>
</dbReference>
<evidence type="ECO:0000313" key="3">
    <source>
        <dbReference type="EMBL" id="PXV65827.1"/>
    </source>
</evidence>
<accession>A0A318E8Z6</accession>
<dbReference type="PROSITE" id="PS51257">
    <property type="entry name" value="PROKAR_LIPOPROTEIN"/>
    <property type="match status" value="1"/>
</dbReference>
<name>A0A318E8Z6_9GAMM</name>
<reference evidence="3 4" key="1">
    <citation type="submission" date="2018-04" db="EMBL/GenBank/DDBJ databases">
        <title>Genomic Encyclopedia of Type Strains, Phase IV (KMG-IV): sequencing the most valuable type-strain genomes for metagenomic binning, comparative biology and taxonomic classification.</title>
        <authorList>
            <person name="Goeker M."/>
        </authorList>
    </citation>
    <scope>NUCLEOTIDE SEQUENCE [LARGE SCALE GENOMIC DNA]</scope>
    <source>
        <strain evidence="3 4">DSM 104150</strain>
    </source>
</reference>
<proteinExistence type="predicted"/>
<evidence type="ECO:0000313" key="4">
    <source>
        <dbReference type="Proteomes" id="UP000248330"/>
    </source>
</evidence>
<keyword evidence="1" id="KW-0175">Coiled coil</keyword>
<dbReference type="AlphaFoldDB" id="A0A318E8Z6"/>
<dbReference type="InterPro" id="IPR016866">
    <property type="entry name" value="UCP028069"/>
</dbReference>
<evidence type="ECO:0000256" key="1">
    <source>
        <dbReference type="SAM" id="Coils"/>
    </source>
</evidence>
<sequence>MQRIDSAPAGSRLMSGLLLGAGCVLACVQTTHAATVPEVLDAGNQWLVAQAASQDRVDDLGEARRGLADEYRTVLREIEGLEAYNRQLERQLRLQGEEIAILDDSIAQATTVDR</sequence>
<gene>
    <name evidence="3" type="ORF">C8D93_109207</name>
</gene>
<feature type="coiled-coil region" evidence="1">
    <location>
        <begin position="71"/>
        <end position="98"/>
    </location>
</feature>
<keyword evidence="4" id="KW-1185">Reference proteome</keyword>
<dbReference type="RefSeq" id="WP_170124061.1">
    <property type="nucleotide sequence ID" value="NZ_CAWNXA010000009.1"/>
</dbReference>
<feature type="chain" id="PRO_5016272539" evidence="2">
    <location>
        <begin position="34"/>
        <end position="114"/>
    </location>
</feature>